<name>A0A552HHC8_MICVR</name>
<feature type="domain" description="Glycosyltransferase 2-like" evidence="1">
    <location>
        <begin position="4"/>
        <end position="138"/>
    </location>
</feature>
<reference evidence="2 3" key="1">
    <citation type="submission" date="2019-01" db="EMBL/GenBank/DDBJ databases">
        <title>Coherence of Microcystis species and biogeography revealed through population genomics.</title>
        <authorList>
            <person name="Perez-Carrascal O.M."/>
            <person name="Terrat Y."/>
            <person name="Giani A."/>
            <person name="Fortin N."/>
            <person name="Tromas N."/>
            <person name="Shapiro B.J."/>
        </authorList>
    </citation>
    <scope>NUCLEOTIDE SEQUENCE [LARGE SCALE GENOMIC DNA]</scope>
    <source>
        <strain evidence="2">Mv_BB_P_19951000_S68D</strain>
    </source>
</reference>
<dbReference type="CDD" id="cd00761">
    <property type="entry name" value="Glyco_tranf_GTA_type"/>
    <property type="match status" value="1"/>
</dbReference>
<dbReference type="Proteomes" id="UP000320674">
    <property type="component" value="Unassembled WGS sequence"/>
</dbReference>
<dbReference type="GO" id="GO:0016758">
    <property type="term" value="F:hexosyltransferase activity"/>
    <property type="evidence" value="ECO:0007669"/>
    <property type="project" value="UniProtKB-ARBA"/>
</dbReference>
<evidence type="ECO:0000313" key="2">
    <source>
        <dbReference type="EMBL" id="TRU70619.1"/>
    </source>
</evidence>
<dbReference type="Gene3D" id="3.90.550.10">
    <property type="entry name" value="Spore Coat Polysaccharide Biosynthesis Protein SpsA, Chain A"/>
    <property type="match status" value="1"/>
</dbReference>
<dbReference type="InterPro" id="IPR001173">
    <property type="entry name" value="Glyco_trans_2-like"/>
</dbReference>
<organism evidence="2 3">
    <name type="scientific">Microcystis viridis Mv_BB_P_19951000_S68D</name>
    <dbReference type="NCBI Taxonomy" id="2486270"/>
    <lineage>
        <taxon>Bacteria</taxon>
        <taxon>Bacillati</taxon>
        <taxon>Cyanobacteriota</taxon>
        <taxon>Cyanophyceae</taxon>
        <taxon>Oscillatoriophycideae</taxon>
        <taxon>Chroococcales</taxon>
        <taxon>Microcystaceae</taxon>
        <taxon>Microcystis</taxon>
    </lineage>
</organism>
<dbReference type="AlphaFoldDB" id="A0A552HHC8"/>
<dbReference type="EMBL" id="SFAZ01000237">
    <property type="protein sequence ID" value="TRU70619.1"/>
    <property type="molecule type" value="Genomic_DNA"/>
</dbReference>
<dbReference type="PANTHER" id="PTHR22916">
    <property type="entry name" value="GLYCOSYLTRANSFERASE"/>
    <property type="match status" value="1"/>
</dbReference>
<keyword evidence="2" id="KW-0808">Transferase</keyword>
<evidence type="ECO:0000313" key="3">
    <source>
        <dbReference type="Proteomes" id="UP000320674"/>
    </source>
</evidence>
<accession>A0A552HHC8</accession>
<dbReference type="SUPFAM" id="SSF53448">
    <property type="entry name" value="Nucleotide-diphospho-sugar transferases"/>
    <property type="match status" value="1"/>
</dbReference>
<comment type="caution">
    <text evidence="2">The sequence shown here is derived from an EMBL/GenBank/DDBJ whole genome shotgun (WGS) entry which is preliminary data.</text>
</comment>
<dbReference type="InterPro" id="IPR029044">
    <property type="entry name" value="Nucleotide-diphossugar_trans"/>
</dbReference>
<sequence length="262" mass="30166">MLVSVITPTTGNPLLKKALQSVQDQDYDNIEHLIVIDGKEREEKAQNILSEMQLIKPTHIMSLPYPTGKNRYNGHRIYGSSCYIANGDYLIFLDEDNWFEPFHVSSLVESILQDQLDWAYALRNIVDEQGQFIAHDDCESLGKWPAYNDQYHHVDTSCYCLKKEIAVFLSPIWYRKFREPGLMSPDMALCNILVQDFPNCDTTGLYSVNYRIGATELSVKPEFFLYGNSLMAAKYPDGFPWRKASSISAVDNTFLENLNWFF</sequence>
<proteinExistence type="predicted"/>
<gene>
    <name evidence="2" type="ORF">EWV77_16515</name>
</gene>
<protein>
    <submittedName>
        <fullName evidence="2">Glycosyltransferase</fullName>
    </submittedName>
</protein>
<dbReference type="Pfam" id="PF00535">
    <property type="entry name" value="Glycos_transf_2"/>
    <property type="match status" value="1"/>
</dbReference>
<dbReference type="PANTHER" id="PTHR22916:SF3">
    <property type="entry name" value="UDP-GLCNAC:BETAGAL BETA-1,3-N-ACETYLGLUCOSAMINYLTRANSFERASE-LIKE PROTEIN 1"/>
    <property type="match status" value="1"/>
</dbReference>
<evidence type="ECO:0000259" key="1">
    <source>
        <dbReference type="Pfam" id="PF00535"/>
    </source>
</evidence>